<dbReference type="InterPro" id="IPR013785">
    <property type="entry name" value="Aldolase_TIM"/>
</dbReference>
<dbReference type="eggNOG" id="COG0274">
    <property type="taxonomic scope" value="Bacteria"/>
</dbReference>
<dbReference type="PIRSF" id="PIRSF001357">
    <property type="entry name" value="DeoC"/>
    <property type="match status" value="1"/>
</dbReference>
<evidence type="ECO:0000313" key="7">
    <source>
        <dbReference type="EMBL" id="AGU14364.1"/>
    </source>
</evidence>
<keyword evidence="2 6" id="KW-0963">Cytoplasm</keyword>
<dbReference type="GO" id="GO:0016052">
    <property type="term" value="P:carbohydrate catabolic process"/>
    <property type="evidence" value="ECO:0007669"/>
    <property type="project" value="TreeGrafter"/>
</dbReference>
<comment type="catalytic activity">
    <reaction evidence="5 6">
        <text>2-deoxy-D-ribose 5-phosphate = D-glyceraldehyde 3-phosphate + acetaldehyde</text>
        <dbReference type="Rhea" id="RHEA:12821"/>
        <dbReference type="ChEBI" id="CHEBI:15343"/>
        <dbReference type="ChEBI" id="CHEBI:59776"/>
        <dbReference type="ChEBI" id="CHEBI:62877"/>
        <dbReference type="EC" id="4.1.2.4"/>
    </reaction>
</comment>
<feature type="active site" description="Proton donor/acceptor" evidence="6">
    <location>
        <position position="93"/>
    </location>
</feature>
<keyword evidence="8" id="KW-1185">Reference proteome</keyword>
<protein>
    <recommendedName>
        <fullName evidence="6">Deoxyribose-phosphate aldolase</fullName>
        <shortName evidence="6">DERA</shortName>
        <ecNumber evidence="6">4.1.2.4</ecNumber>
    </recommendedName>
    <alternativeName>
        <fullName evidence="6">2-deoxy-D-ribose 5-phosphate aldolase</fullName>
    </alternativeName>
    <alternativeName>
        <fullName evidence="6">Phosphodeoxyriboaldolase</fullName>
        <shortName evidence="6">Deoxyriboaldolase</shortName>
    </alternativeName>
</protein>
<dbReference type="Pfam" id="PF01791">
    <property type="entry name" value="DeoC"/>
    <property type="match status" value="1"/>
</dbReference>
<dbReference type="EMBL" id="CP006365">
    <property type="protein sequence ID" value="AGU14364.1"/>
    <property type="molecule type" value="Genomic_DNA"/>
</dbReference>
<name>U3GST7_9CORY</name>
<comment type="similarity">
    <text evidence="1 6">Belongs to the DeoC/FbaB aldolase family. DeoC type 1 subfamily.</text>
</comment>
<dbReference type="GeneID" id="78249045"/>
<dbReference type="KEGG" id="caz:CARG_00835"/>
<dbReference type="GO" id="GO:0004139">
    <property type="term" value="F:deoxyribose-phosphate aldolase activity"/>
    <property type="evidence" value="ECO:0007669"/>
    <property type="project" value="UniProtKB-UniRule"/>
</dbReference>
<dbReference type="HAMAP" id="MF_00114">
    <property type="entry name" value="DeoC_type1"/>
    <property type="match status" value="1"/>
</dbReference>
<dbReference type="CDD" id="cd00959">
    <property type="entry name" value="DeoC"/>
    <property type="match status" value="1"/>
</dbReference>
<dbReference type="InterPro" id="IPR011343">
    <property type="entry name" value="DeoC"/>
</dbReference>
<dbReference type="Proteomes" id="UP000016943">
    <property type="component" value="Chromosome"/>
</dbReference>
<evidence type="ECO:0000256" key="2">
    <source>
        <dbReference type="ARBA" id="ARBA00022490"/>
    </source>
</evidence>
<proteinExistence type="inferred from homology"/>
<organism evidence="7 8">
    <name type="scientific">Corynebacterium argentoratense DSM 44202</name>
    <dbReference type="NCBI Taxonomy" id="1348662"/>
    <lineage>
        <taxon>Bacteria</taxon>
        <taxon>Bacillati</taxon>
        <taxon>Actinomycetota</taxon>
        <taxon>Actinomycetes</taxon>
        <taxon>Mycobacteriales</taxon>
        <taxon>Corynebacteriaceae</taxon>
        <taxon>Corynebacterium</taxon>
    </lineage>
</organism>
<feature type="active site" description="Proton donor/acceptor" evidence="6">
    <location>
        <position position="187"/>
    </location>
</feature>
<dbReference type="GO" id="GO:0009264">
    <property type="term" value="P:deoxyribonucleotide catabolic process"/>
    <property type="evidence" value="ECO:0007669"/>
    <property type="project" value="UniProtKB-UniRule"/>
</dbReference>
<keyword evidence="4 6" id="KW-0704">Schiff base</keyword>
<comment type="function">
    <text evidence="6">Catalyzes a reversible aldol reaction between acetaldehyde and D-glyceraldehyde 3-phosphate to generate 2-deoxy-D-ribose 5-phosphate.</text>
</comment>
<dbReference type="UniPathway" id="UPA00002">
    <property type="reaction ID" value="UER00468"/>
</dbReference>
<dbReference type="EC" id="4.1.2.4" evidence="6"/>
<feature type="active site" description="Schiff-base intermediate with acetaldehyde" evidence="6">
    <location>
        <position position="156"/>
    </location>
</feature>
<sequence>MTIDRAQLAAMMDYTLLKPEASAEDVQALIDDAVELGVGAVCVSPNMLFACTSAADKGLRVATVVGFPSGKHDALIKAAEARLAVQFGAVEVDMVIDVARAIACDQNAIIAEVAAVREAVPQPVVLKVILETALLGEEQIAVAVEACVLAGADYVKTSTGFHPAGGASVEAVRAMKRAIGNRRVGIKASGGIGTYEDAEAMVAAGATRLGVSAARAILDGAPSVG</sequence>
<dbReference type="InterPro" id="IPR028581">
    <property type="entry name" value="DeoC_typeI"/>
</dbReference>
<dbReference type="AlphaFoldDB" id="U3GST7"/>
<evidence type="ECO:0000313" key="8">
    <source>
        <dbReference type="Proteomes" id="UP000016943"/>
    </source>
</evidence>
<evidence type="ECO:0000256" key="5">
    <source>
        <dbReference type="ARBA" id="ARBA00048791"/>
    </source>
</evidence>
<dbReference type="NCBIfam" id="TIGR00126">
    <property type="entry name" value="deoC"/>
    <property type="match status" value="1"/>
</dbReference>
<dbReference type="STRING" id="1348662.CARG_00835"/>
<dbReference type="GO" id="GO:0005737">
    <property type="term" value="C:cytoplasm"/>
    <property type="evidence" value="ECO:0007669"/>
    <property type="project" value="UniProtKB-SubCell"/>
</dbReference>
<evidence type="ECO:0000256" key="3">
    <source>
        <dbReference type="ARBA" id="ARBA00023239"/>
    </source>
</evidence>
<dbReference type="GO" id="GO:0006018">
    <property type="term" value="P:2-deoxyribose 1-phosphate catabolic process"/>
    <property type="evidence" value="ECO:0007669"/>
    <property type="project" value="UniProtKB-UniRule"/>
</dbReference>
<dbReference type="OrthoDB" id="6579831at2"/>
<dbReference type="HOGENOM" id="CLU_053595_0_0_11"/>
<dbReference type="InterPro" id="IPR002915">
    <property type="entry name" value="DeoC/FbaB/LacD_aldolase"/>
</dbReference>
<dbReference type="PANTHER" id="PTHR10889">
    <property type="entry name" value="DEOXYRIBOSE-PHOSPHATE ALDOLASE"/>
    <property type="match status" value="1"/>
</dbReference>
<keyword evidence="3 6" id="KW-0456">Lyase</keyword>
<gene>
    <name evidence="6" type="primary">deoC</name>
    <name evidence="7" type="ORF">CARG_00835</name>
</gene>
<dbReference type="RefSeq" id="WP_020975487.1">
    <property type="nucleotide sequence ID" value="NC_022198.1"/>
</dbReference>
<dbReference type="SUPFAM" id="SSF51569">
    <property type="entry name" value="Aldolase"/>
    <property type="match status" value="1"/>
</dbReference>
<evidence type="ECO:0000256" key="6">
    <source>
        <dbReference type="HAMAP-Rule" id="MF_00114"/>
    </source>
</evidence>
<comment type="pathway">
    <text evidence="6">Carbohydrate degradation; 2-deoxy-D-ribose 1-phosphate degradation; D-glyceraldehyde 3-phosphate and acetaldehyde from 2-deoxy-alpha-D-ribose 1-phosphate: step 2/2.</text>
</comment>
<reference evidence="7 8" key="1">
    <citation type="journal article" date="2013" name="Genome Announc.">
        <title>Whole-Genome Sequence of the Clinical Strain Corynebacterium argentoratense DSM 44202, Isolated from a Human Throat Specimen.</title>
        <authorList>
            <person name="Bomholt C."/>
            <person name="Glaub A."/>
            <person name="Gravermann K."/>
            <person name="Albersmeier A."/>
            <person name="Brinkrolf K."/>
            <person name="Ruckert C."/>
            <person name="Tauch A."/>
        </authorList>
    </citation>
    <scope>NUCLEOTIDE SEQUENCE [LARGE SCALE GENOMIC DNA]</scope>
    <source>
        <strain evidence="7">DSM 44202</strain>
    </source>
</reference>
<dbReference type="PANTHER" id="PTHR10889:SF1">
    <property type="entry name" value="DEOXYRIBOSE-PHOSPHATE ALDOLASE"/>
    <property type="match status" value="1"/>
</dbReference>
<dbReference type="PATRIC" id="fig|1348662.3.peg.162"/>
<evidence type="ECO:0000256" key="1">
    <source>
        <dbReference type="ARBA" id="ARBA00010936"/>
    </source>
</evidence>
<evidence type="ECO:0000256" key="4">
    <source>
        <dbReference type="ARBA" id="ARBA00023270"/>
    </source>
</evidence>
<dbReference type="SMART" id="SM01133">
    <property type="entry name" value="DeoC"/>
    <property type="match status" value="1"/>
</dbReference>
<accession>U3GST7</accession>
<dbReference type="Gene3D" id="3.20.20.70">
    <property type="entry name" value="Aldolase class I"/>
    <property type="match status" value="1"/>
</dbReference>
<comment type="subcellular location">
    <subcellularLocation>
        <location evidence="6">Cytoplasm</location>
    </subcellularLocation>
</comment>